<reference evidence="2" key="1">
    <citation type="journal article" date="2023" name="Front. Plant Sci.">
        <title>Chromosomal-level genome assembly of Melastoma candidum provides insights into trichome evolution.</title>
        <authorList>
            <person name="Zhong Y."/>
            <person name="Wu W."/>
            <person name="Sun C."/>
            <person name="Zou P."/>
            <person name="Liu Y."/>
            <person name="Dai S."/>
            <person name="Zhou R."/>
        </authorList>
    </citation>
    <scope>NUCLEOTIDE SEQUENCE [LARGE SCALE GENOMIC DNA]</scope>
</reference>
<evidence type="ECO:0000313" key="2">
    <source>
        <dbReference type="Proteomes" id="UP001057402"/>
    </source>
</evidence>
<comment type="caution">
    <text evidence="1">The sequence shown here is derived from an EMBL/GenBank/DDBJ whole genome shotgun (WGS) entry which is preliminary data.</text>
</comment>
<proteinExistence type="predicted"/>
<name>A0ACB9S783_9MYRT</name>
<organism evidence="1 2">
    <name type="scientific">Melastoma candidum</name>
    <dbReference type="NCBI Taxonomy" id="119954"/>
    <lineage>
        <taxon>Eukaryota</taxon>
        <taxon>Viridiplantae</taxon>
        <taxon>Streptophyta</taxon>
        <taxon>Embryophyta</taxon>
        <taxon>Tracheophyta</taxon>
        <taxon>Spermatophyta</taxon>
        <taxon>Magnoliopsida</taxon>
        <taxon>eudicotyledons</taxon>
        <taxon>Gunneridae</taxon>
        <taxon>Pentapetalae</taxon>
        <taxon>rosids</taxon>
        <taxon>malvids</taxon>
        <taxon>Myrtales</taxon>
        <taxon>Melastomataceae</taxon>
        <taxon>Melastomatoideae</taxon>
        <taxon>Melastomateae</taxon>
        <taxon>Melastoma</taxon>
    </lineage>
</organism>
<sequence length="184" mass="20543">MAGEKSLGKSPIDSNKNVSFLTRRASLFRMANDLCTLCAVETATVLFSPGDKGNSFGLPSIDAVIDRFHNFDPNFVPNVDHDEKSSDSDEEHPDPTEETQGKRRMEELKQKVLEFYLYHPPDVPLSRLTPEELQEMKRKMDDLEKAIDQRERELLAGAGPSSSDAVNRATADVLPSSGEGNRYE</sequence>
<accession>A0ACB9S783</accession>
<keyword evidence="2" id="KW-1185">Reference proteome</keyword>
<gene>
    <name evidence="1" type="ORF">MLD38_005070</name>
</gene>
<dbReference type="Proteomes" id="UP001057402">
    <property type="component" value="Chromosome 2"/>
</dbReference>
<evidence type="ECO:0000313" key="1">
    <source>
        <dbReference type="EMBL" id="KAI4387225.1"/>
    </source>
</evidence>
<protein>
    <submittedName>
        <fullName evidence="1">Uncharacterized protein</fullName>
    </submittedName>
</protein>
<dbReference type="EMBL" id="CM042881">
    <property type="protein sequence ID" value="KAI4387225.1"/>
    <property type="molecule type" value="Genomic_DNA"/>
</dbReference>